<evidence type="ECO:0000259" key="3">
    <source>
        <dbReference type="Pfam" id="PF02897"/>
    </source>
</evidence>
<protein>
    <submittedName>
        <fullName evidence="4">Prolyl oligopeptidase</fullName>
    </submittedName>
</protein>
<evidence type="ECO:0000259" key="2">
    <source>
        <dbReference type="Pfam" id="PF00326"/>
    </source>
</evidence>
<dbReference type="InterPro" id="IPR001375">
    <property type="entry name" value="Peptidase_S9_cat"/>
</dbReference>
<accession>A0A4P9YSX4</accession>
<gene>
    <name evidence="4" type="ORF">SYNPS1DRAFT_31242</name>
</gene>
<keyword evidence="1" id="KW-0732">Signal</keyword>
<dbReference type="SUPFAM" id="SSF50993">
    <property type="entry name" value="Peptidase/esterase 'gauge' domain"/>
    <property type="match status" value="1"/>
</dbReference>
<dbReference type="EMBL" id="KZ991347">
    <property type="protein sequence ID" value="RKP23063.1"/>
    <property type="molecule type" value="Genomic_DNA"/>
</dbReference>
<feature type="non-terminal residue" evidence="4">
    <location>
        <position position="617"/>
    </location>
</feature>
<feature type="chain" id="PRO_5020474116" evidence="1">
    <location>
        <begin position="21"/>
        <end position="617"/>
    </location>
</feature>
<feature type="signal peptide" evidence="1">
    <location>
        <begin position="1"/>
        <end position="20"/>
    </location>
</feature>
<dbReference type="Pfam" id="PF02897">
    <property type="entry name" value="Peptidase_S9_N"/>
    <property type="match status" value="1"/>
</dbReference>
<dbReference type="Proteomes" id="UP000278143">
    <property type="component" value="Unassembled WGS sequence"/>
</dbReference>
<dbReference type="PANTHER" id="PTHR42881:SF2">
    <property type="entry name" value="PROLYL ENDOPEPTIDASE"/>
    <property type="match status" value="1"/>
</dbReference>
<dbReference type="Pfam" id="PF00326">
    <property type="entry name" value="Peptidase_S9"/>
    <property type="match status" value="1"/>
</dbReference>
<feature type="domain" description="Peptidase S9A N-terminal" evidence="3">
    <location>
        <begin position="22"/>
        <end position="428"/>
    </location>
</feature>
<dbReference type="GO" id="GO:0070012">
    <property type="term" value="F:oligopeptidase activity"/>
    <property type="evidence" value="ECO:0007669"/>
    <property type="project" value="TreeGrafter"/>
</dbReference>
<dbReference type="PANTHER" id="PTHR42881">
    <property type="entry name" value="PROLYL ENDOPEPTIDASE"/>
    <property type="match status" value="1"/>
</dbReference>
<keyword evidence="5" id="KW-1185">Reference proteome</keyword>
<name>A0A4P9YSX4_9FUNG</name>
<feature type="domain" description="Peptidase S9 prolyl oligopeptidase catalytic" evidence="2">
    <location>
        <begin position="529"/>
        <end position="611"/>
    </location>
</feature>
<dbReference type="Gene3D" id="3.40.50.1820">
    <property type="entry name" value="alpha/beta hydrolase"/>
    <property type="match status" value="1"/>
</dbReference>
<dbReference type="SUPFAM" id="SSF53474">
    <property type="entry name" value="alpha/beta-Hydrolases"/>
    <property type="match status" value="1"/>
</dbReference>
<dbReference type="Gene3D" id="2.130.10.120">
    <property type="entry name" value="Prolyl oligopeptidase, N-terminal domain"/>
    <property type="match status" value="1"/>
</dbReference>
<dbReference type="OrthoDB" id="248387at2759"/>
<dbReference type="GO" id="GO:0006508">
    <property type="term" value="P:proteolysis"/>
    <property type="evidence" value="ECO:0007669"/>
    <property type="project" value="InterPro"/>
</dbReference>
<evidence type="ECO:0000313" key="5">
    <source>
        <dbReference type="Proteomes" id="UP000278143"/>
    </source>
</evidence>
<dbReference type="AlphaFoldDB" id="A0A4P9YSX4"/>
<sequence length="617" mass="68082">MNKPFVALLLAAALLTLLDGLNTLHGQRIADPYRWLENANSTETKAFVEAENKVAMDYLKQDSRQVAYKQTISQLQSYDVVRYIRKKPNYYFISYSATGVNGLSDIYRQKTLNGKQELFIDKNTLSKNGTLFVGAFEHSLSGKFLAYSTGLSPQDTTIRVVCAEDVEDLCKDKGHTTDVVRGGTSFSITWTHDERGFFYTQPAKSSDKQASSDANAGYSNALYYHSLGTQQSQDQLISMPPQIAGRIISVDLSSDGNWLMVSLRGNGTTSLWAAPMDQNSKGVPQKPSFRKLANTGNDNYSYIATHGSRFYFLTHWDKPQSKVVAYDMNAPNDGYVDVLTVKDGQRISSAYAIARNHMLVKYIQGDISTFAVYKMGTDSHVRDIKLPPGMVNFILTQPQESEVFFNCASMLSSHISYLYDFASNAMSTISEAKLPGFDASAFEVRQVSVAGKNGASFPMYIAVRKGIQLDGSHPMMISVYAGPSSVYNWFNKLGTAFMKHFRGVYAVIRIGVSSFDEDASDKNGSHRFQHDIDNIKSASAYLAQHNYTKPALLTVHGTNTDGTAVAAAVNQAPNQFGCALIEESVLDLPGLPREAIAAPWHSILGNPAKKEDFGRML</sequence>
<dbReference type="InterPro" id="IPR029058">
    <property type="entry name" value="AB_hydrolase_fold"/>
</dbReference>
<dbReference type="InterPro" id="IPR023302">
    <property type="entry name" value="Pept_S9A_N"/>
</dbReference>
<organism evidence="4 5">
    <name type="scientific">Syncephalis pseudoplumigaleata</name>
    <dbReference type="NCBI Taxonomy" id="1712513"/>
    <lineage>
        <taxon>Eukaryota</taxon>
        <taxon>Fungi</taxon>
        <taxon>Fungi incertae sedis</taxon>
        <taxon>Zoopagomycota</taxon>
        <taxon>Zoopagomycotina</taxon>
        <taxon>Zoopagomycetes</taxon>
        <taxon>Zoopagales</taxon>
        <taxon>Piptocephalidaceae</taxon>
        <taxon>Syncephalis</taxon>
    </lineage>
</organism>
<dbReference type="GO" id="GO:0005829">
    <property type="term" value="C:cytosol"/>
    <property type="evidence" value="ECO:0007669"/>
    <property type="project" value="TreeGrafter"/>
</dbReference>
<evidence type="ECO:0000313" key="4">
    <source>
        <dbReference type="EMBL" id="RKP23063.1"/>
    </source>
</evidence>
<dbReference type="GO" id="GO:0004252">
    <property type="term" value="F:serine-type endopeptidase activity"/>
    <property type="evidence" value="ECO:0007669"/>
    <property type="project" value="InterPro"/>
</dbReference>
<dbReference type="InterPro" id="IPR051167">
    <property type="entry name" value="Prolyl_oligopep/macrocyclase"/>
</dbReference>
<reference evidence="5" key="1">
    <citation type="journal article" date="2018" name="Nat. Microbiol.">
        <title>Leveraging single-cell genomics to expand the fungal tree of life.</title>
        <authorList>
            <person name="Ahrendt S.R."/>
            <person name="Quandt C.A."/>
            <person name="Ciobanu D."/>
            <person name="Clum A."/>
            <person name="Salamov A."/>
            <person name="Andreopoulos B."/>
            <person name="Cheng J.F."/>
            <person name="Woyke T."/>
            <person name="Pelin A."/>
            <person name="Henrissat B."/>
            <person name="Reynolds N.K."/>
            <person name="Benny G.L."/>
            <person name="Smith M.E."/>
            <person name="James T.Y."/>
            <person name="Grigoriev I.V."/>
        </authorList>
    </citation>
    <scope>NUCLEOTIDE SEQUENCE [LARGE SCALE GENOMIC DNA]</scope>
    <source>
        <strain evidence="5">Benny S71-1</strain>
    </source>
</reference>
<proteinExistence type="predicted"/>
<evidence type="ECO:0000256" key="1">
    <source>
        <dbReference type="SAM" id="SignalP"/>
    </source>
</evidence>